<dbReference type="Gene3D" id="1.10.1660.10">
    <property type="match status" value="1"/>
</dbReference>
<dbReference type="PROSITE" id="PS50937">
    <property type="entry name" value="HTH_MERR_2"/>
    <property type="match status" value="1"/>
</dbReference>
<evidence type="ECO:0000313" key="6">
    <source>
        <dbReference type="Proteomes" id="UP001595840"/>
    </source>
</evidence>
<dbReference type="PANTHER" id="PTHR30204">
    <property type="entry name" value="REDOX-CYCLING DRUG-SENSING TRANSCRIPTIONAL ACTIVATOR SOXR"/>
    <property type="match status" value="1"/>
</dbReference>
<sequence length="145" mass="16350">MLQHERQGLMYINEVAKITGLTAKAIRYYEAEGIVAASGRSDSGYRLYSRENLDHLCFLQHARGVGFSVQESAKLLNLYRSNPDASDTVKALVGEKLAQLRSKKREIERLEATLENLWACCDGRGEHHCEILERLASEEFHGGLQ</sequence>
<evidence type="ECO:0000259" key="4">
    <source>
        <dbReference type="PROSITE" id="PS50937"/>
    </source>
</evidence>
<organism evidence="5 6">
    <name type="scientific">Simiduia curdlanivorans</name>
    <dbReference type="NCBI Taxonomy" id="1492769"/>
    <lineage>
        <taxon>Bacteria</taxon>
        <taxon>Pseudomonadati</taxon>
        <taxon>Pseudomonadota</taxon>
        <taxon>Gammaproteobacteria</taxon>
        <taxon>Cellvibrionales</taxon>
        <taxon>Cellvibrionaceae</taxon>
        <taxon>Simiduia</taxon>
    </lineage>
</organism>
<feature type="domain" description="HTH merR-type" evidence="4">
    <location>
        <begin position="9"/>
        <end position="78"/>
    </location>
</feature>
<accession>A0ABV8V9R5</accession>
<dbReference type="InterPro" id="IPR009061">
    <property type="entry name" value="DNA-bd_dom_put_sf"/>
</dbReference>
<reference evidence="6" key="1">
    <citation type="journal article" date="2019" name="Int. J. Syst. Evol. Microbiol.">
        <title>The Global Catalogue of Microorganisms (GCM) 10K type strain sequencing project: providing services to taxonomists for standard genome sequencing and annotation.</title>
        <authorList>
            <consortium name="The Broad Institute Genomics Platform"/>
            <consortium name="The Broad Institute Genome Sequencing Center for Infectious Disease"/>
            <person name="Wu L."/>
            <person name="Ma J."/>
        </authorList>
    </citation>
    <scope>NUCLEOTIDE SEQUENCE [LARGE SCALE GENOMIC DNA]</scope>
    <source>
        <strain evidence="6">CECT 8570</strain>
    </source>
</reference>
<dbReference type="InterPro" id="IPR047057">
    <property type="entry name" value="MerR_fam"/>
</dbReference>
<gene>
    <name evidence="5" type="ORF">ACFOX3_16335</name>
</gene>
<evidence type="ECO:0000256" key="1">
    <source>
        <dbReference type="ARBA" id="ARBA00023015"/>
    </source>
</evidence>
<keyword evidence="2" id="KW-0238">DNA-binding</keyword>
<evidence type="ECO:0000313" key="5">
    <source>
        <dbReference type="EMBL" id="MFC4363887.1"/>
    </source>
</evidence>
<name>A0ABV8V9R5_9GAMM</name>
<comment type="caution">
    <text evidence="5">The sequence shown here is derived from an EMBL/GenBank/DDBJ whole genome shotgun (WGS) entry which is preliminary data.</text>
</comment>
<keyword evidence="3" id="KW-0804">Transcription</keyword>
<dbReference type="PRINTS" id="PR00040">
    <property type="entry name" value="HTHMERR"/>
</dbReference>
<dbReference type="Pfam" id="PF13411">
    <property type="entry name" value="MerR_1"/>
    <property type="match status" value="1"/>
</dbReference>
<evidence type="ECO:0000256" key="2">
    <source>
        <dbReference type="ARBA" id="ARBA00023125"/>
    </source>
</evidence>
<dbReference type="Proteomes" id="UP001595840">
    <property type="component" value="Unassembled WGS sequence"/>
</dbReference>
<dbReference type="EMBL" id="JBHSCX010000021">
    <property type="protein sequence ID" value="MFC4363887.1"/>
    <property type="molecule type" value="Genomic_DNA"/>
</dbReference>
<dbReference type="InterPro" id="IPR000551">
    <property type="entry name" value="MerR-type_HTH_dom"/>
</dbReference>
<dbReference type="SUPFAM" id="SSF46955">
    <property type="entry name" value="Putative DNA-binding domain"/>
    <property type="match status" value="1"/>
</dbReference>
<protein>
    <submittedName>
        <fullName evidence="5">MerR family transcriptional regulator</fullName>
    </submittedName>
</protein>
<keyword evidence="1" id="KW-0805">Transcription regulation</keyword>
<proteinExistence type="predicted"/>
<dbReference type="PANTHER" id="PTHR30204:SF94">
    <property type="entry name" value="HEAVY METAL-DEPENDENT TRANSCRIPTIONAL REGULATOR HI_0293-RELATED"/>
    <property type="match status" value="1"/>
</dbReference>
<keyword evidence="6" id="KW-1185">Reference proteome</keyword>
<evidence type="ECO:0000256" key="3">
    <source>
        <dbReference type="ARBA" id="ARBA00023163"/>
    </source>
</evidence>
<dbReference type="RefSeq" id="WP_290263164.1">
    <property type="nucleotide sequence ID" value="NZ_JAUFQG010000004.1"/>
</dbReference>
<dbReference type="SMART" id="SM00422">
    <property type="entry name" value="HTH_MERR"/>
    <property type="match status" value="1"/>
</dbReference>